<evidence type="ECO:0000256" key="1">
    <source>
        <dbReference type="SAM" id="MobiDB-lite"/>
    </source>
</evidence>
<keyword evidence="2" id="KW-0472">Membrane</keyword>
<dbReference type="InterPro" id="IPR025565">
    <property type="entry name" value="DUF4328"/>
</dbReference>
<dbReference type="EMBL" id="CP015220">
    <property type="protein sequence ID" value="AMY22691.1"/>
    <property type="molecule type" value="Genomic_DNA"/>
</dbReference>
<reference evidence="5" key="2">
    <citation type="submission" date="2016-04" db="EMBL/GenBank/DDBJ databases">
        <title>Complete Genome and Plasmid Sequences for Rhodococcus fascians D188 and Draft Sequences for Rhodococcus spp. Isolates PBTS 1 and PBTS 2.</title>
        <authorList>
            <person name="Stamer R."/>
            <person name="Vereecke D."/>
            <person name="Zhang Y."/>
            <person name="Schilkey F."/>
            <person name="Devitt N."/>
            <person name="Randall J."/>
        </authorList>
    </citation>
    <scope>NUCLEOTIDE SEQUENCE [LARGE SCALE GENOMIC DNA]</scope>
    <source>
        <strain evidence="5">PBTS2</strain>
    </source>
</reference>
<feature type="transmembrane region" description="Helical" evidence="2">
    <location>
        <begin position="157"/>
        <end position="181"/>
    </location>
</feature>
<evidence type="ECO:0000259" key="3">
    <source>
        <dbReference type="Pfam" id="PF14219"/>
    </source>
</evidence>
<dbReference type="Proteomes" id="UP000076038">
    <property type="component" value="Chromosome"/>
</dbReference>
<evidence type="ECO:0000313" key="4">
    <source>
        <dbReference type="EMBL" id="AMY22691.1"/>
    </source>
</evidence>
<dbReference type="RefSeq" id="WP_053068764.1">
    <property type="nucleotide sequence ID" value="NZ_CP015220.1"/>
</dbReference>
<reference evidence="4 5" key="1">
    <citation type="journal article" date="2016" name="Genome Announc.">
        <title>Complete Genome and Plasmid Sequences for Rhodococcus fascians D188 and Draft Sequences for Rhodococcus Isolates PBTS 1 and PBTS 2.</title>
        <authorList>
            <person name="Stamler R.A."/>
            <person name="Vereecke D."/>
            <person name="Zhang Y."/>
            <person name="Schilkey F."/>
            <person name="Devitt N."/>
            <person name="Randall J.J."/>
        </authorList>
    </citation>
    <scope>NUCLEOTIDE SEQUENCE [LARGE SCALE GENOMIC DNA]</scope>
    <source>
        <strain evidence="4 5">PBTS2</strain>
    </source>
</reference>
<keyword evidence="5" id="KW-1185">Reference proteome</keyword>
<dbReference type="Pfam" id="PF14219">
    <property type="entry name" value="DUF4328"/>
    <property type="match status" value="1"/>
</dbReference>
<name>A0A143QIE4_RHOFA</name>
<feature type="transmembrane region" description="Helical" evidence="2">
    <location>
        <begin position="241"/>
        <end position="261"/>
    </location>
</feature>
<feature type="compositionally biased region" description="Basic and acidic residues" evidence="1">
    <location>
        <begin position="355"/>
        <end position="373"/>
    </location>
</feature>
<feature type="transmembrane region" description="Helical" evidence="2">
    <location>
        <begin position="273"/>
        <end position="295"/>
    </location>
</feature>
<organism evidence="4 5">
    <name type="scientific">Rhodococcoides fascians</name>
    <name type="common">Rhodococcus fascians</name>
    <dbReference type="NCBI Taxonomy" id="1828"/>
    <lineage>
        <taxon>Bacteria</taxon>
        <taxon>Bacillati</taxon>
        <taxon>Actinomycetota</taxon>
        <taxon>Actinomycetes</taxon>
        <taxon>Mycobacteriales</taxon>
        <taxon>Nocardiaceae</taxon>
        <taxon>Rhodococcoides</taxon>
    </lineage>
</organism>
<dbReference type="KEGG" id="rhs:A3Q41_01383"/>
<evidence type="ECO:0000256" key="2">
    <source>
        <dbReference type="SAM" id="Phobius"/>
    </source>
</evidence>
<dbReference type="OrthoDB" id="4774087at2"/>
<dbReference type="PATRIC" id="fig|1653479.3.peg.1398"/>
<gene>
    <name evidence="4" type="ORF">A3Q41_01383</name>
</gene>
<feature type="compositionally biased region" description="Low complexity" evidence="1">
    <location>
        <begin position="328"/>
        <end position="351"/>
    </location>
</feature>
<keyword evidence="2" id="KW-0812">Transmembrane</keyword>
<accession>A0A143QIE4</accession>
<feature type="transmembrane region" description="Helical" evidence="2">
    <location>
        <begin position="201"/>
        <end position="221"/>
    </location>
</feature>
<keyword evidence="2" id="KW-1133">Transmembrane helix</keyword>
<feature type="region of interest" description="Disordered" evidence="1">
    <location>
        <begin position="319"/>
        <end position="373"/>
    </location>
</feature>
<dbReference type="AlphaFoldDB" id="A0A143QIE4"/>
<feature type="transmembrane region" description="Helical" evidence="2">
    <location>
        <begin position="115"/>
        <end position="137"/>
    </location>
</feature>
<sequence length="373" mass="40601">MSAPQGRAQAFQVCARCSTRWAVGARPGTWCPRCHGVLLSPVSARAPAQGRRNFRWVARPASSKNKAVGLARVAAPTPTPRYDSTPTWGLRDTPRDPAALEPVGRVEQYAANAQTFVWITALLLALAAFAELFRYGILLYNRTRLLSPITLAISDALVYFAQVGALIVGLLALITSSCWLIRQRRLAYASVGATEPRSVRWMLLLSMLPLVRIVMPGVYLTEIVRLRSESDGDVYRELTLIRIWWAVWATSNALVVVQVLWSLRNTLQARADGVLLAAVVALVAAVSAVLTLAVMRRLEGRTLRGSALSRPTRWVIAPSVEREATQSETGQPETETGQTETGQTETGQTETEPADAARADSGAEKGDRAVTVS</sequence>
<feature type="domain" description="DUF4328" evidence="3">
    <location>
        <begin position="142"/>
        <end position="299"/>
    </location>
</feature>
<proteinExistence type="predicted"/>
<protein>
    <recommendedName>
        <fullName evidence="3">DUF4328 domain-containing protein</fullName>
    </recommendedName>
</protein>
<evidence type="ECO:0000313" key="5">
    <source>
        <dbReference type="Proteomes" id="UP000076038"/>
    </source>
</evidence>